<dbReference type="AlphaFoldDB" id="A0A6J6T3F4"/>
<proteinExistence type="predicted"/>
<dbReference type="EMBL" id="CAEZYS010000143">
    <property type="protein sequence ID" value="CAB4741706.1"/>
    <property type="molecule type" value="Genomic_DNA"/>
</dbReference>
<protein>
    <submittedName>
        <fullName evidence="1">Unannotated protein</fullName>
    </submittedName>
</protein>
<accession>A0A6J6T3F4</accession>
<gene>
    <name evidence="1" type="ORF">UFOPK2782_00960</name>
</gene>
<name>A0A6J6T3F4_9ZZZZ</name>
<evidence type="ECO:0000313" key="1">
    <source>
        <dbReference type="EMBL" id="CAB4741706.1"/>
    </source>
</evidence>
<sequence length="67" mass="7553">MPEKNYTITRTLNVTPEGYELTMCLTTSHWEGDKHVAETVTMKTLRPHANAITAKEIAEVVANYEMA</sequence>
<reference evidence="1" key="1">
    <citation type="submission" date="2020-05" db="EMBL/GenBank/DDBJ databases">
        <authorList>
            <person name="Chiriac C."/>
            <person name="Salcher M."/>
            <person name="Ghai R."/>
            <person name="Kavagutti S V."/>
        </authorList>
    </citation>
    <scope>NUCLEOTIDE SEQUENCE</scope>
</reference>
<organism evidence="1">
    <name type="scientific">freshwater metagenome</name>
    <dbReference type="NCBI Taxonomy" id="449393"/>
    <lineage>
        <taxon>unclassified sequences</taxon>
        <taxon>metagenomes</taxon>
        <taxon>ecological metagenomes</taxon>
    </lineage>
</organism>